<name>A0A023BDG0_GRENI</name>
<evidence type="ECO:0000313" key="10">
    <source>
        <dbReference type="EMBL" id="EZG88167.1"/>
    </source>
</evidence>
<dbReference type="Pfam" id="PF08648">
    <property type="entry name" value="SNRNP27"/>
    <property type="match status" value="1"/>
</dbReference>
<feature type="compositionally biased region" description="Basic and acidic residues" evidence="8">
    <location>
        <begin position="120"/>
        <end position="132"/>
    </location>
</feature>
<reference evidence="10" key="1">
    <citation type="submission" date="2013-12" db="EMBL/GenBank/DDBJ databases">
        <authorList>
            <person name="Omoto C.K."/>
            <person name="Sibley D."/>
            <person name="Venepally P."/>
            <person name="Hadjithomas M."/>
            <person name="Karamycheva S."/>
            <person name="Brunk B."/>
            <person name="Roos D."/>
            <person name="Caler E."/>
            <person name="Lorenzi H."/>
        </authorList>
    </citation>
    <scope>NUCLEOTIDE SEQUENCE</scope>
</reference>
<evidence type="ECO:0000256" key="5">
    <source>
        <dbReference type="ARBA" id="ARBA00022664"/>
    </source>
</evidence>
<feature type="compositionally biased region" description="Basic and acidic residues" evidence="8">
    <location>
        <begin position="59"/>
        <end position="100"/>
    </location>
</feature>
<gene>
    <name evidence="10" type="ORF">GNI_005150</name>
</gene>
<keyword evidence="5" id="KW-0507">mRNA processing</keyword>
<dbReference type="GO" id="GO:0006397">
    <property type="term" value="P:mRNA processing"/>
    <property type="evidence" value="ECO:0007669"/>
    <property type="project" value="UniProtKB-KW"/>
</dbReference>
<feature type="compositionally biased region" description="Basic and acidic residues" evidence="8">
    <location>
        <begin position="168"/>
        <end position="209"/>
    </location>
</feature>
<comment type="subunit">
    <text evidence="4">Part of a tri-snRNP complex.</text>
</comment>
<dbReference type="GeneID" id="22910453"/>
<sequence length="463" mass="52580">MGPGIYRQDYRQKPSRDTSLASSNNKPEPDQTQGREPPRNNDYVRDSEREYIRTGGRRGAGDRDRSGRGRSDRDKGWTQDYGREELRRGEGDYRRYRDGFQDGCRSPAGSYREQSADGASRYREGGARRFSDKNTPSYATGPSSAKAYSTGPYGTGTYSRNNPAEGPRQAERQAERRETRFDLRDNTRGNTRDSARENARERDTSREGSLEPGVGRNRPSMPLRRRNPADPRSEDLRREDFRREEFRRPAVDGRRYESTGRGQEKERSRKTVENVASTVPDGAAGDGGRVHTRVHKRVSEQGPGYWRRVTPARTRQDDSSEADESETEDPRAARRRMLKKLREEADGAEETAPDVQASEAWQRMLKEREASTAPRPAPDSEDDDGEGMDISDNEDRPAEDAPRTAEDEVLLSMMGFASFDSSKGKTHQGQDVVEGGVRKTTKRKYRQYMNRKGGFNRPLSPVF</sequence>
<dbReference type="EMBL" id="AFNH02000040">
    <property type="protein sequence ID" value="EZG88167.1"/>
    <property type="molecule type" value="Genomic_DNA"/>
</dbReference>
<protein>
    <recommendedName>
        <fullName evidence="9">U4/U6.U5 small nuclear ribonucleoprotein 27kDa protein domain-containing protein</fullName>
    </recommendedName>
</protein>
<dbReference type="VEuPathDB" id="CryptoDB:GNI_005150"/>
<dbReference type="Proteomes" id="UP000019763">
    <property type="component" value="Unassembled WGS sequence"/>
</dbReference>
<keyword evidence="7" id="KW-0539">Nucleus</keyword>
<dbReference type="RefSeq" id="XP_011128591.1">
    <property type="nucleotide sequence ID" value="XM_011130289.1"/>
</dbReference>
<proteinExistence type="inferred from homology"/>
<feature type="compositionally biased region" description="Basic and acidic residues" evidence="8">
    <location>
        <begin position="36"/>
        <end position="52"/>
    </location>
</feature>
<evidence type="ECO:0000256" key="3">
    <source>
        <dbReference type="ARBA" id="ARBA00008218"/>
    </source>
</evidence>
<feature type="compositionally biased region" description="Basic and acidic residues" evidence="8">
    <location>
        <begin position="393"/>
        <end position="406"/>
    </location>
</feature>
<feature type="compositionally biased region" description="Basic and acidic residues" evidence="8">
    <location>
        <begin position="227"/>
        <end position="272"/>
    </location>
</feature>
<comment type="similarity">
    <text evidence="3">Belongs to the SNUT3 family.</text>
</comment>
<keyword evidence="11" id="KW-1185">Reference proteome</keyword>
<dbReference type="OrthoDB" id="21368at2759"/>
<comment type="caution">
    <text evidence="10">The sequence shown here is derived from an EMBL/GenBank/DDBJ whole genome shotgun (WGS) entry which is preliminary data.</text>
</comment>
<comment type="subcellular location">
    <subcellularLocation>
        <location evidence="2">Nucleus</location>
    </subcellularLocation>
</comment>
<feature type="region of interest" description="Disordered" evidence="8">
    <location>
        <begin position="1"/>
        <end position="439"/>
    </location>
</feature>
<evidence type="ECO:0000256" key="6">
    <source>
        <dbReference type="ARBA" id="ARBA00023187"/>
    </source>
</evidence>
<feature type="compositionally biased region" description="Acidic residues" evidence="8">
    <location>
        <begin position="379"/>
        <end position="392"/>
    </location>
</feature>
<comment type="function">
    <text evidence="1">May play a role in mRNA splicing.</text>
</comment>
<evidence type="ECO:0000256" key="7">
    <source>
        <dbReference type="ARBA" id="ARBA00023242"/>
    </source>
</evidence>
<evidence type="ECO:0000256" key="2">
    <source>
        <dbReference type="ARBA" id="ARBA00004123"/>
    </source>
</evidence>
<organism evidence="10 11">
    <name type="scientific">Gregarina niphandrodes</name>
    <name type="common">Septate eugregarine</name>
    <dbReference type="NCBI Taxonomy" id="110365"/>
    <lineage>
        <taxon>Eukaryota</taxon>
        <taxon>Sar</taxon>
        <taxon>Alveolata</taxon>
        <taxon>Apicomplexa</taxon>
        <taxon>Conoidasida</taxon>
        <taxon>Gregarinasina</taxon>
        <taxon>Eugregarinorida</taxon>
        <taxon>Gregarinidae</taxon>
        <taxon>Gregarina</taxon>
    </lineage>
</organism>
<accession>A0A023BDG0</accession>
<evidence type="ECO:0000256" key="1">
    <source>
        <dbReference type="ARBA" id="ARBA00003632"/>
    </source>
</evidence>
<feature type="compositionally biased region" description="Polar residues" evidence="8">
    <location>
        <begin position="133"/>
        <end position="147"/>
    </location>
</feature>
<evidence type="ECO:0000259" key="9">
    <source>
        <dbReference type="Pfam" id="PF08648"/>
    </source>
</evidence>
<dbReference type="PANTHER" id="PTHR31077">
    <property type="entry name" value="U4/U6.U5 SMALL NUCLEAR RIBONUCLEOPROTEIN 27 KDA PROTEIN"/>
    <property type="match status" value="1"/>
</dbReference>
<dbReference type="GO" id="GO:0071011">
    <property type="term" value="C:precatalytic spliceosome"/>
    <property type="evidence" value="ECO:0007669"/>
    <property type="project" value="TreeGrafter"/>
</dbReference>
<evidence type="ECO:0000313" key="11">
    <source>
        <dbReference type="Proteomes" id="UP000019763"/>
    </source>
</evidence>
<evidence type="ECO:0000256" key="8">
    <source>
        <dbReference type="SAM" id="MobiDB-lite"/>
    </source>
</evidence>
<dbReference type="GO" id="GO:0008380">
    <property type="term" value="P:RNA splicing"/>
    <property type="evidence" value="ECO:0007669"/>
    <property type="project" value="UniProtKB-KW"/>
</dbReference>
<evidence type="ECO:0000256" key="4">
    <source>
        <dbReference type="ARBA" id="ARBA00011825"/>
    </source>
</evidence>
<keyword evidence="6" id="KW-0508">mRNA splicing</keyword>
<dbReference type="AlphaFoldDB" id="A0A023BDG0"/>
<feature type="domain" description="U4/U6.U5 small nuclear ribonucleoprotein 27kDa protein" evidence="9">
    <location>
        <begin position="406"/>
        <end position="461"/>
    </location>
</feature>
<dbReference type="InterPro" id="IPR013957">
    <property type="entry name" value="SNRNP27"/>
</dbReference>
<dbReference type="PANTHER" id="PTHR31077:SF1">
    <property type="entry name" value="U4_U6.U5 SMALL NUCLEAR RIBONUCLEOPROTEIN 27 KDA PROTEIN"/>
    <property type="match status" value="1"/>
</dbReference>
<feature type="compositionally biased region" description="Polar residues" evidence="8">
    <location>
        <begin position="17"/>
        <end position="34"/>
    </location>
</feature>
<dbReference type="eggNOG" id="KOG3263">
    <property type="taxonomic scope" value="Eukaryota"/>
</dbReference>